<feature type="region of interest" description="Disordered" evidence="1">
    <location>
        <begin position="48"/>
        <end position="72"/>
    </location>
</feature>
<evidence type="ECO:0000313" key="3">
    <source>
        <dbReference type="Proteomes" id="UP000566819"/>
    </source>
</evidence>
<comment type="caution">
    <text evidence="2">The sequence shown here is derived from an EMBL/GenBank/DDBJ whole genome shotgun (WGS) entry which is preliminary data.</text>
</comment>
<organism evidence="2 3">
    <name type="scientific">Cudoniella acicularis</name>
    <dbReference type="NCBI Taxonomy" id="354080"/>
    <lineage>
        <taxon>Eukaryota</taxon>
        <taxon>Fungi</taxon>
        <taxon>Dikarya</taxon>
        <taxon>Ascomycota</taxon>
        <taxon>Pezizomycotina</taxon>
        <taxon>Leotiomycetes</taxon>
        <taxon>Helotiales</taxon>
        <taxon>Tricladiaceae</taxon>
        <taxon>Cudoniella</taxon>
    </lineage>
</organism>
<accession>A0A8H4RGP3</accession>
<proteinExistence type="predicted"/>
<reference evidence="2 3" key="1">
    <citation type="submission" date="2020-03" db="EMBL/GenBank/DDBJ databases">
        <title>Draft Genome Sequence of Cudoniella acicularis.</title>
        <authorList>
            <person name="Buettner E."/>
            <person name="Kellner H."/>
        </authorList>
    </citation>
    <scope>NUCLEOTIDE SEQUENCE [LARGE SCALE GENOMIC DNA]</scope>
    <source>
        <strain evidence="2 3">DSM 108380</strain>
    </source>
</reference>
<dbReference type="Proteomes" id="UP000566819">
    <property type="component" value="Unassembled WGS sequence"/>
</dbReference>
<dbReference type="AlphaFoldDB" id="A0A8H4RGP3"/>
<gene>
    <name evidence="2" type="ORF">G7Y89_g9531</name>
</gene>
<feature type="compositionally biased region" description="Acidic residues" evidence="1">
    <location>
        <begin position="49"/>
        <end position="62"/>
    </location>
</feature>
<keyword evidence="3" id="KW-1185">Reference proteome</keyword>
<protein>
    <submittedName>
        <fullName evidence="2">Uncharacterized protein</fullName>
    </submittedName>
</protein>
<evidence type="ECO:0000313" key="2">
    <source>
        <dbReference type="EMBL" id="KAF4628623.1"/>
    </source>
</evidence>
<dbReference type="EMBL" id="JAAMPI010000785">
    <property type="protein sequence ID" value="KAF4628623.1"/>
    <property type="molecule type" value="Genomic_DNA"/>
</dbReference>
<sequence length="78" mass="8703">MSGKASSPLNHTFTVQQYHRTLPTILQIVRNKREKDVVGAMIRAHEATEAGEDPIDREEDFDAIPGAEGDVSDFEHII</sequence>
<name>A0A8H4RGP3_9HELO</name>
<evidence type="ECO:0000256" key="1">
    <source>
        <dbReference type="SAM" id="MobiDB-lite"/>
    </source>
</evidence>